<proteinExistence type="predicted"/>
<accession>A0AAD7HB95</accession>
<evidence type="ECO:0000256" key="2">
    <source>
        <dbReference type="SAM" id="SignalP"/>
    </source>
</evidence>
<dbReference type="AlphaFoldDB" id="A0AAD7HB95"/>
<gene>
    <name evidence="3" type="ORF">B0H16DRAFT_1741192</name>
</gene>
<keyword evidence="4" id="KW-1185">Reference proteome</keyword>
<comment type="caution">
    <text evidence="3">The sequence shown here is derived from an EMBL/GenBank/DDBJ whole genome shotgun (WGS) entry which is preliminary data.</text>
</comment>
<organism evidence="3 4">
    <name type="scientific">Mycena metata</name>
    <dbReference type="NCBI Taxonomy" id="1033252"/>
    <lineage>
        <taxon>Eukaryota</taxon>
        <taxon>Fungi</taxon>
        <taxon>Dikarya</taxon>
        <taxon>Basidiomycota</taxon>
        <taxon>Agaricomycotina</taxon>
        <taxon>Agaricomycetes</taxon>
        <taxon>Agaricomycetidae</taxon>
        <taxon>Agaricales</taxon>
        <taxon>Marasmiineae</taxon>
        <taxon>Mycenaceae</taxon>
        <taxon>Mycena</taxon>
    </lineage>
</organism>
<name>A0AAD7HB95_9AGAR</name>
<feature type="chain" id="PRO_5041972413" evidence="2">
    <location>
        <begin position="23"/>
        <end position="362"/>
    </location>
</feature>
<keyword evidence="1" id="KW-1133">Transmembrane helix</keyword>
<dbReference type="EMBL" id="JARKIB010000290">
    <property type="protein sequence ID" value="KAJ7716535.1"/>
    <property type="molecule type" value="Genomic_DNA"/>
</dbReference>
<keyword evidence="1" id="KW-0472">Membrane</keyword>
<evidence type="ECO:0000313" key="3">
    <source>
        <dbReference type="EMBL" id="KAJ7716535.1"/>
    </source>
</evidence>
<protein>
    <submittedName>
        <fullName evidence="3">Uncharacterized protein</fullName>
    </submittedName>
</protein>
<dbReference type="Proteomes" id="UP001215598">
    <property type="component" value="Unassembled WGS sequence"/>
</dbReference>
<feature type="transmembrane region" description="Helical" evidence="1">
    <location>
        <begin position="43"/>
        <end position="66"/>
    </location>
</feature>
<keyword evidence="1" id="KW-0812">Transmembrane</keyword>
<evidence type="ECO:0000313" key="4">
    <source>
        <dbReference type="Proteomes" id="UP001215598"/>
    </source>
</evidence>
<keyword evidence="2" id="KW-0732">Signal</keyword>
<feature type="signal peptide" evidence="2">
    <location>
        <begin position="1"/>
        <end position="22"/>
    </location>
</feature>
<sequence>MAAGVSWYIVLFFLEYTGKVHAPLAGASSTRSSHGREVLELPLPFFFFIPSSPLFAASACVVIWTATRCGHSYWCRAASRIPSLWERMGLGTRSVAGRLCRVFIDRDALSVSLGEACACCVCASWTCEESRSMYARVRRVSLGGCGAHVVARGVRVLRMCEHNVRRWTCGEWKLMYAWVQRADIDAGIGDVRAGAASGVSTCVRMGDVRRSTWAYAAGADSTDVVSVPPHLRADALARADADDVKRMGLALTNHTAWLSQTAAWACSESGMGGSRARSAAPRCAADVVLAASPRSYTRRQWRGTRDEHPNTDHASIALQVPLGTPFVLRPFVGSRSVIFGAFGDEEYADEEGDPCARERDWY</sequence>
<evidence type="ECO:0000256" key="1">
    <source>
        <dbReference type="SAM" id="Phobius"/>
    </source>
</evidence>
<reference evidence="3" key="1">
    <citation type="submission" date="2023-03" db="EMBL/GenBank/DDBJ databases">
        <title>Massive genome expansion in bonnet fungi (Mycena s.s.) driven by repeated elements and novel gene families across ecological guilds.</title>
        <authorList>
            <consortium name="Lawrence Berkeley National Laboratory"/>
            <person name="Harder C.B."/>
            <person name="Miyauchi S."/>
            <person name="Viragh M."/>
            <person name="Kuo A."/>
            <person name="Thoen E."/>
            <person name="Andreopoulos B."/>
            <person name="Lu D."/>
            <person name="Skrede I."/>
            <person name="Drula E."/>
            <person name="Henrissat B."/>
            <person name="Morin E."/>
            <person name="Kohler A."/>
            <person name="Barry K."/>
            <person name="LaButti K."/>
            <person name="Morin E."/>
            <person name="Salamov A."/>
            <person name="Lipzen A."/>
            <person name="Mereny Z."/>
            <person name="Hegedus B."/>
            <person name="Baldrian P."/>
            <person name="Stursova M."/>
            <person name="Weitz H."/>
            <person name="Taylor A."/>
            <person name="Grigoriev I.V."/>
            <person name="Nagy L.G."/>
            <person name="Martin F."/>
            <person name="Kauserud H."/>
        </authorList>
    </citation>
    <scope>NUCLEOTIDE SEQUENCE</scope>
    <source>
        <strain evidence="3">CBHHK182m</strain>
    </source>
</reference>